<sequence length="63" mass="7312">MIRKLFMVTVLKDSISPQLRIRYVYALKMLNPKKNSQLTKAQYKPRTLIFLTTLRAGGCPVTR</sequence>
<protein>
    <submittedName>
        <fullName evidence="1">Uncharacterized protein</fullName>
    </submittedName>
</protein>
<evidence type="ECO:0000313" key="1">
    <source>
        <dbReference type="EMBL" id="GLV58302.1"/>
    </source>
</evidence>
<comment type="caution">
    <text evidence="1">The sequence shown here is derived from an EMBL/GenBank/DDBJ whole genome shotgun (WGS) entry which is preliminary data.</text>
</comment>
<dbReference type="Proteomes" id="UP001344906">
    <property type="component" value="Unassembled WGS sequence"/>
</dbReference>
<keyword evidence="2" id="KW-1185">Reference proteome</keyword>
<reference evidence="1 2" key="1">
    <citation type="submission" date="2023-02" db="EMBL/GenBank/DDBJ databases">
        <title>Dictyobacter halimunensis sp. nov., a new member of the class Ktedonobacteria from forest soil in a geothermal area.</title>
        <authorList>
            <person name="Rachmania M.K."/>
            <person name="Ningsih F."/>
            <person name="Sakai Y."/>
            <person name="Yabe S."/>
            <person name="Yokota A."/>
            <person name="Sjamsuridzal W."/>
        </authorList>
    </citation>
    <scope>NUCLEOTIDE SEQUENCE [LARGE SCALE GENOMIC DNA]</scope>
    <source>
        <strain evidence="1 2">S3.2.2.5</strain>
    </source>
</reference>
<organism evidence="1 2">
    <name type="scientific">Dictyobacter halimunensis</name>
    <dbReference type="NCBI Taxonomy" id="3026934"/>
    <lineage>
        <taxon>Bacteria</taxon>
        <taxon>Bacillati</taxon>
        <taxon>Chloroflexota</taxon>
        <taxon>Ktedonobacteria</taxon>
        <taxon>Ktedonobacterales</taxon>
        <taxon>Dictyobacteraceae</taxon>
        <taxon>Dictyobacter</taxon>
    </lineage>
</organism>
<evidence type="ECO:0000313" key="2">
    <source>
        <dbReference type="Proteomes" id="UP001344906"/>
    </source>
</evidence>
<proteinExistence type="predicted"/>
<gene>
    <name evidence="1" type="ORF">KDH_51350</name>
</gene>
<dbReference type="EMBL" id="BSRI01000002">
    <property type="protein sequence ID" value="GLV58302.1"/>
    <property type="molecule type" value="Genomic_DNA"/>
</dbReference>
<name>A0ABQ6FVK9_9CHLR</name>
<accession>A0ABQ6FVK9</accession>